<feature type="transmembrane region" description="Helical" evidence="6">
    <location>
        <begin position="288"/>
        <end position="305"/>
    </location>
</feature>
<keyword evidence="3 6" id="KW-0812">Transmembrane</keyword>
<dbReference type="GO" id="GO:0005886">
    <property type="term" value="C:plasma membrane"/>
    <property type="evidence" value="ECO:0007669"/>
    <property type="project" value="UniProtKB-SubCell"/>
</dbReference>
<dbReference type="GO" id="GO:0022857">
    <property type="term" value="F:transmembrane transporter activity"/>
    <property type="evidence" value="ECO:0007669"/>
    <property type="project" value="InterPro"/>
</dbReference>
<accession>A0A6J5YDX3</accession>
<feature type="transmembrane region" description="Helical" evidence="6">
    <location>
        <begin position="113"/>
        <end position="136"/>
    </location>
</feature>
<dbReference type="PANTHER" id="PTHR23513">
    <property type="entry name" value="INTEGRAL MEMBRANE EFFLUX PROTEIN-RELATED"/>
    <property type="match status" value="1"/>
</dbReference>
<feature type="transmembrane region" description="Helical" evidence="6">
    <location>
        <begin position="81"/>
        <end position="101"/>
    </location>
</feature>
<dbReference type="InterPro" id="IPR036259">
    <property type="entry name" value="MFS_trans_sf"/>
</dbReference>
<keyword evidence="4 6" id="KW-1133">Transmembrane helix</keyword>
<evidence type="ECO:0000313" key="8">
    <source>
        <dbReference type="EMBL" id="CAB4921933.1"/>
    </source>
</evidence>
<protein>
    <submittedName>
        <fullName evidence="7">Unannotated protein</fullName>
    </submittedName>
</protein>
<dbReference type="Gene3D" id="1.20.1250.20">
    <property type="entry name" value="MFS general substrate transporter like domains"/>
    <property type="match status" value="1"/>
</dbReference>
<sequence length="453" mass="48363">MTEHSSAPSDPYIRVRRNYLFGLFTADFGQGMTNLTSSFLIYQQTGKVSFVALIIVMTNLPQLLLPTVATRLAHRLGGPKLYVLTWGGSYTLLLVPFALALTGHLTTLTLLGWFLLQGVVQGLGSPAAGIVRTLIAPPGGSAVFNGKAVRAMSAALMFGILTGGALLAIVGPGWIYFIACLAGYPLVLSVVPLLRTARVETATAPSRFFDVFDVRRSNPEIRAAFRFTFIIFLLGGYYVTLPDIASRIGHRAMILSSLQAAAVFGGMFVVIGVRLIHQRATWLAVQRACIGVVGVATLYLGWVAFRDHQPIWYLATAIVAIIPLGFALNLDSAVLNAAVQVAAPPESRTPVLTAFALIPLVALPASELVVGAIADLASVSLALMMLGGLTLVLVLLPRHGSMRAAMTSLDDEHVFPESELGFATTIGAIKDAGQEIADQVIGPEIPFIEERER</sequence>
<keyword evidence="2" id="KW-1003">Cell membrane</keyword>
<keyword evidence="5 6" id="KW-0472">Membrane</keyword>
<feature type="transmembrane region" description="Helical" evidence="6">
    <location>
        <begin position="252"/>
        <end position="276"/>
    </location>
</feature>
<feature type="transmembrane region" description="Helical" evidence="6">
    <location>
        <begin position="20"/>
        <end position="42"/>
    </location>
</feature>
<evidence type="ECO:0000256" key="4">
    <source>
        <dbReference type="ARBA" id="ARBA00022989"/>
    </source>
</evidence>
<dbReference type="EMBL" id="CAEMXZ010000008">
    <property type="protein sequence ID" value="CAB4322581.1"/>
    <property type="molecule type" value="Genomic_DNA"/>
</dbReference>
<organism evidence="7">
    <name type="scientific">freshwater metagenome</name>
    <dbReference type="NCBI Taxonomy" id="449393"/>
    <lineage>
        <taxon>unclassified sequences</taxon>
        <taxon>metagenomes</taxon>
        <taxon>ecological metagenomes</taxon>
    </lineage>
</organism>
<dbReference type="Pfam" id="PF07690">
    <property type="entry name" value="MFS_1"/>
    <property type="match status" value="1"/>
</dbReference>
<dbReference type="PANTHER" id="PTHR23513:SF6">
    <property type="entry name" value="MAJOR FACILITATOR SUPERFAMILY ASSOCIATED DOMAIN-CONTAINING PROTEIN"/>
    <property type="match status" value="1"/>
</dbReference>
<evidence type="ECO:0000313" key="7">
    <source>
        <dbReference type="EMBL" id="CAB4322581.1"/>
    </source>
</evidence>
<comment type="subcellular location">
    <subcellularLocation>
        <location evidence="1">Cell membrane</location>
        <topology evidence="1">Multi-pass membrane protein</topology>
    </subcellularLocation>
</comment>
<dbReference type="EMBL" id="CAFBNC010000003">
    <property type="protein sequence ID" value="CAB4921933.1"/>
    <property type="molecule type" value="Genomic_DNA"/>
</dbReference>
<dbReference type="SUPFAM" id="SSF103473">
    <property type="entry name" value="MFS general substrate transporter"/>
    <property type="match status" value="1"/>
</dbReference>
<feature type="transmembrane region" description="Helical" evidence="6">
    <location>
        <begin position="148"/>
        <end position="168"/>
    </location>
</feature>
<name>A0A6J5YDX3_9ZZZZ</name>
<evidence type="ECO:0000256" key="6">
    <source>
        <dbReference type="SAM" id="Phobius"/>
    </source>
</evidence>
<gene>
    <name evidence="7" type="ORF">UFOPK1392_00316</name>
    <name evidence="8" type="ORF">UFOPK3733_00123</name>
</gene>
<feature type="transmembrane region" description="Helical" evidence="6">
    <location>
        <begin position="311"/>
        <end position="330"/>
    </location>
</feature>
<feature type="transmembrane region" description="Helical" evidence="6">
    <location>
        <begin position="376"/>
        <end position="396"/>
    </location>
</feature>
<feature type="transmembrane region" description="Helical" evidence="6">
    <location>
        <begin position="48"/>
        <end position="69"/>
    </location>
</feature>
<dbReference type="AlphaFoldDB" id="A0A6J5YDX3"/>
<proteinExistence type="predicted"/>
<evidence type="ECO:0000256" key="1">
    <source>
        <dbReference type="ARBA" id="ARBA00004651"/>
    </source>
</evidence>
<feature type="transmembrane region" description="Helical" evidence="6">
    <location>
        <begin position="223"/>
        <end position="240"/>
    </location>
</feature>
<feature type="transmembrane region" description="Helical" evidence="6">
    <location>
        <begin position="351"/>
        <end position="370"/>
    </location>
</feature>
<evidence type="ECO:0000256" key="2">
    <source>
        <dbReference type="ARBA" id="ARBA00022475"/>
    </source>
</evidence>
<dbReference type="InterPro" id="IPR011701">
    <property type="entry name" value="MFS"/>
</dbReference>
<evidence type="ECO:0000256" key="5">
    <source>
        <dbReference type="ARBA" id="ARBA00023136"/>
    </source>
</evidence>
<reference evidence="7" key="1">
    <citation type="submission" date="2020-05" db="EMBL/GenBank/DDBJ databases">
        <authorList>
            <person name="Chiriac C."/>
            <person name="Salcher M."/>
            <person name="Ghai R."/>
            <person name="Kavagutti S V."/>
        </authorList>
    </citation>
    <scope>NUCLEOTIDE SEQUENCE</scope>
</reference>
<evidence type="ECO:0000256" key="3">
    <source>
        <dbReference type="ARBA" id="ARBA00022692"/>
    </source>
</evidence>
<feature type="transmembrane region" description="Helical" evidence="6">
    <location>
        <begin position="174"/>
        <end position="194"/>
    </location>
</feature>